<keyword evidence="7 9" id="KW-1133">Transmembrane helix</keyword>
<feature type="transmembrane region" description="Helical" evidence="9">
    <location>
        <begin position="182"/>
        <end position="200"/>
    </location>
</feature>
<keyword evidence="6" id="KW-0067">ATP-binding</keyword>
<dbReference type="InterPro" id="IPR011527">
    <property type="entry name" value="ABC1_TM_dom"/>
</dbReference>
<evidence type="ECO:0000256" key="3">
    <source>
        <dbReference type="ARBA" id="ARBA00022448"/>
    </source>
</evidence>
<dbReference type="OrthoDB" id="6500128at2759"/>
<feature type="transmembrane region" description="Helical" evidence="9">
    <location>
        <begin position="120"/>
        <end position="140"/>
    </location>
</feature>
<dbReference type="Gene3D" id="3.40.50.300">
    <property type="entry name" value="P-loop containing nucleotide triphosphate hydrolases"/>
    <property type="match status" value="1"/>
</dbReference>
<keyword evidence="4 9" id="KW-0812">Transmembrane</keyword>
<protein>
    <submittedName>
        <fullName evidence="11">Multidrug resistance-associated protein 4-like protein</fullName>
    </submittedName>
</protein>
<reference evidence="11 12" key="1">
    <citation type="journal article" date="2018" name="Gigascience">
        <title>Genomes of trombidid mites reveal novel predicted allergens and laterally-transferred genes associated with secondary metabolism.</title>
        <authorList>
            <person name="Dong X."/>
            <person name="Chaisiri K."/>
            <person name="Xia D."/>
            <person name="Armstrong S.D."/>
            <person name="Fang Y."/>
            <person name="Donnelly M.J."/>
            <person name="Kadowaki T."/>
            <person name="McGarry J.W."/>
            <person name="Darby A.C."/>
            <person name="Makepeace B.L."/>
        </authorList>
    </citation>
    <scope>NUCLEOTIDE SEQUENCE [LARGE SCALE GENOMIC DNA]</scope>
    <source>
        <strain evidence="11">UoL-UT</strain>
    </source>
</reference>
<organism evidence="11 12">
    <name type="scientific">Leptotrombidium deliense</name>
    <dbReference type="NCBI Taxonomy" id="299467"/>
    <lineage>
        <taxon>Eukaryota</taxon>
        <taxon>Metazoa</taxon>
        <taxon>Ecdysozoa</taxon>
        <taxon>Arthropoda</taxon>
        <taxon>Chelicerata</taxon>
        <taxon>Arachnida</taxon>
        <taxon>Acari</taxon>
        <taxon>Acariformes</taxon>
        <taxon>Trombidiformes</taxon>
        <taxon>Prostigmata</taxon>
        <taxon>Anystina</taxon>
        <taxon>Parasitengona</taxon>
        <taxon>Trombiculoidea</taxon>
        <taxon>Trombiculidae</taxon>
        <taxon>Leptotrombidium</taxon>
    </lineage>
</organism>
<dbReference type="GO" id="GO:0005524">
    <property type="term" value="F:ATP binding"/>
    <property type="evidence" value="ECO:0007669"/>
    <property type="project" value="UniProtKB-KW"/>
</dbReference>
<dbReference type="PROSITE" id="PS50929">
    <property type="entry name" value="ABC_TM1F"/>
    <property type="match status" value="1"/>
</dbReference>
<comment type="caution">
    <text evidence="11">The sequence shown here is derived from an EMBL/GenBank/DDBJ whole genome shotgun (WGS) entry which is preliminary data.</text>
</comment>
<dbReference type="PANTHER" id="PTHR24223:SF456">
    <property type="entry name" value="MULTIDRUG RESISTANCE-ASSOCIATED PROTEIN LETHAL(2)03659"/>
    <property type="match status" value="1"/>
</dbReference>
<evidence type="ECO:0000256" key="4">
    <source>
        <dbReference type="ARBA" id="ARBA00022692"/>
    </source>
</evidence>
<evidence type="ECO:0000259" key="10">
    <source>
        <dbReference type="PROSITE" id="PS50929"/>
    </source>
</evidence>
<keyword evidence="3" id="KW-0813">Transport</keyword>
<dbReference type="SUPFAM" id="SSF52540">
    <property type="entry name" value="P-loop containing nucleoside triphosphate hydrolases"/>
    <property type="match status" value="1"/>
</dbReference>
<feature type="non-terminal residue" evidence="11">
    <location>
        <position position="1"/>
    </location>
</feature>
<keyword evidence="8 9" id="KW-0472">Membrane</keyword>
<gene>
    <name evidence="11" type="ORF">B4U80_10244</name>
</gene>
<dbReference type="Gene3D" id="1.20.1560.10">
    <property type="entry name" value="ABC transporter type 1, transmembrane domain"/>
    <property type="match status" value="1"/>
</dbReference>
<evidence type="ECO:0000256" key="6">
    <source>
        <dbReference type="ARBA" id="ARBA00022840"/>
    </source>
</evidence>
<comment type="subcellular location">
    <subcellularLocation>
        <location evidence="1">Membrane</location>
        <topology evidence="1">Multi-pass membrane protein</topology>
    </subcellularLocation>
</comment>
<keyword evidence="12" id="KW-1185">Reference proteome</keyword>
<evidence type="ECO:0000256" key="7">
    <source>
        <dbReference type="ARBA" id="ARBA00022989"/>
    </source>
</evidence>
<sequence>AVDSEVANHIFNECIQNYLCGKTRILVTHNLQFLQKADKVVIMKDGVCVSLGTPEELSKSAIDINTMIGEVTKTDEMTKNLTSCDPENLDIDFDEYVESKEEAATSGTVRWKVHVDYFKAGGTLSTIVLLILIFVSQFAYHFNEYWLSLWMDYSEVNNLSFNGTNGTLMESKWIFVWDTQNYNILFYSILTVLILFAYMIRFGTNVNICLTSSQNLHKTIFDKLLRTPISFFERNPKGRILNRFTGDIGQLDQRIPITLLDLNAIMANVIGIVAVTSVVNPYLLIVCAILVSVSLPLRKYYLRSARNVKSKKSSVQLCDHSTRWLDMYSGFRI</sequence>
<evidence type="ECO:0000256" key="1">
    <source>
        <dbReference type="ARBA" id="ARBA00004141"/>
    </source>
</evidence>
<evidence type="ECO:0000256" key="2">
    <source>
        <dbReference type="ARBA" id="ARBA00009726"/>
    </source>
</evidence>
<evidence type="ECO:0000313" key="12">
    <source>
        <dbReference type="Proteomes" id="UP000288716"/>
    </source>
</evidence>
<feature type="domain" description="ABC transmembrane type-1" evidence="10">
    <location>
        <begin position="145"/>
        <end position="311"/>
    </location>
</feature>
<dbReference type="AlphaFoldDB" id="A0A443RX72"/>
<dbReference type="VEuPathDB" id="VectorBase:LDEU012067"/>
<dbReference type="GO" id="GO:0016020">
    <property type="term" value="C:membrane"/>
    <property type="evidence" value="ECO:0007669"/>
    <property type="project" value="UniProtKB-SubCell"/>
</dbReference>
<evidence type="ECO:0000256" key="9">
    <source>
        <dbReference type="SAM" id="Phobius"/>
    </source>
</evidence>
<dbReference type="Proteomes" id="UP000288716">
    <property type="component" value="Unassembled WGS sequence"/>
</dbReference>
<evidence type="ECO:0000256" key="8">
    <source>
        <dbReference type="ARBA" id="ARBA00023136"/>
    </source>
</evidence>
<accession>A0A443RX72</accession>
<proteinExistence type="inferred from homology"/>
<evidence type="ECO:0000313" key="11">
    <source>
        <dbReference type="EMBL" id="RWS19973.1"/>
    </source>
</evidence>
<evidence type="ECO:0000256" key="5">
    <source>
        <dbReference type="ARBA" id="ARBA00022741"/>
    </source>
</evidence>
<dbReference type="SUPFAM" id="SSF90123">
    <property type="entry name" value="ABC transporter transmembrane region"/>
    <property type="match status" value="1"/>
</dbReference>
<dbReference type="EMBL" id="NCKV01021129">
    <property type="protein sequence ID" value="RWS19973.1"/>
    <property type="molecule type" value="Genomic_DNA"/>
</dbReference>
<dbReference type="GO" id="GO:0140359">
    <property type="term" value="F:ABC-type transporter activity"/>
    <property type="evidence" value="ECO:0007669"/>
    <property type="project" value="InterPro"/>
</dbReference>
<dbReference type="Pfam" id="PF00664">
    <property type="entry name" value="ABC_membrane"/>
    <property type="match status" value="1"/>
</dbReference>
<name>A0A443RX72_9ACAR</name>
<keyword evidence="5" id="KW-0547">Nucleotide-binding</keyword>
<dbReference type="InterPro" id="IPR027417">
    <property type="entry name" value="P-loop_NTPase"/>
</dbReference>
<comment type="similarity">
    <text evidence="2">Belongs to the ABC transporter superfamily. ABCC family. Conjugate transporter (TC 3.A.1.208) subfamily.</text>
</comment>
<dbReference type="InterPro" id="IPR036640">
    <property type="entry name" value="ABC1_TM_sf"/>
</dbReference>
<dbReference type="STRING" id="299467.A0A443RX72"/>
<dbReference type="InterPro" id="IPR050173">
    <property type="entry name" value="ABC_transporter_C-like"/>
</dbReference>
<feature type="non-terminal residue" evidence="11">
    <location>
        <position position="333"/>
    </location>
</feature>
<dbReference type="PANTHER" id="PTHR24223">
    <property type="entry name" value="ATP-BINDING CASSETTE SUB-FAMILY C"/>
    <property type="match status" value="1"/>
</dbReference>